<accession>A0A645IID1</accession>
<feature type="transmembrane region" description="Helical" evidence="1">
    <location>
        <begin position="55"/>
        <end position="71"/>
    </location>
</feature>
<gene>
    <name evidence="2" type="ORF">SDC9_198223</name>
</gene>
<feature type="transmembrane region" description="Helical" evidence="1">
    <location>
        <begin position="27"/>
        <end position="48"/>
    </location>
</feature>
<evidence type="ECO:0000256" key="1">
    <source>
        <dbReference type="SAM" id="Phobius"/>
    </source>
</evidence>
<sequence length="102" mass="9751">MAAGFAGVLALGGGALRAGVLGFAAGFALEFDFGAVLFVAGFAGALAALRGACEGFCGVAFLPLVAALVLADEGLEVASLTAGEAPISRLPPGSSLLTANAP</sequence>
<keyword evidence="1" id="KW-0472">Membrane</keyword>
<comment type="caution">
    <text evidence="2">The sequence shown here is derived from an EMBL/GenBank/DDBJ whole genome shotgun (WGS) entry which is preliminary data.</text>
</comment>
<keyword evidence="1" id="KW-0812">Transmembrane</keyword>
<dbReference type="AlphaFoldDB" id="A0A645IID1"/>
<protein>
    <submittedName>
        <fullName evidence="2">Uncharacterized protein</fullName>
    </submittedName>
</protein>
<name>A0A645IID1_9ZZZZ</name>
<evidence type="ECO:0000313" key="2">
    <source>
        <dbReference type="EMBL" id="MPN50592.1"/>
    </source>
</evidence>
<organism evidence="2">
    <name type="scientific">bioreactor metagenome</name>
    <dbReference type="NCBI Taxonomy" id="1076179"/>
    <lineage>
        <taxon>unclassified sequences</taxon>
        <taxon>metagenomes</taxon>
        <taxon>ecological metagenomes</taxon>
    </lineage>
</organism>
<dbReference type="EMBL" id="VSSQ01114918">
    <property type="protein sequence ID" value="MPN50592.1"/>
    <property type="molecule type" value="Genomic_DNA"/>
</dbReference>
<reference evidence="2" key="1">
    <citation type="submission" date="2019-08" db="EMBL/GenBank/DDBJ databases">
        <authorList>
            <person name="Kucharzyk K."/>
            <person name="Murdoch R.W."/>
            <person name="Higgins S."/>
            <person name="Loffler F."/>
        </authorList>
    </citation>
    <scope>NUCLEOTIDE SEQUENCE</scope>
</reference>
<keyword evidence="1" id="KW-1133">Transmembrane helix</keyword>
<proteinExistence type="predicted"/>